<dbReference type="EMBL" id="FMAI01000023">
    <property type="protein sequence ID" value="SCB54047.1"/>
    <property type="molecule type" value="Genomic_DNA"/>
</dbReference>
<gene>
    <name evidence="1" type="ORF">GA0061098_10232</name>
</gene>
<accession>A0A1C3XP68</accession>
<sequence>MITSHRQLRATCLPHRMSEASVTKAAVRACKVGASLRGITIRSGIAFMSGFVTPPNLIAAAARIPPP</sequence>
<dbReference type="AlphaFoldDB" id="A0A1C3XP68"/>
<proteinExistence type="predicted"/>
<keyword evidence="2" id="KW-1185">Reference proteome</keyword>
<dbReference type="Proteomes" id="UP000199184">
    <property type="component" value="Unassembled WGS sequence"/>
</dbReference>
<evidence type="ECO:0000313" key="1">
    <source>
        <dbReference type="EMBL" id="SCB54047.1"/>
    </source>
</evidence>
<organism evidence="1 2">
    <name type="scientific">Bradyrhizobium shewense</name>
    <dbReference type="NCBI Taxonomy" id="1761772"/>
    <lineage>
        <taxon>Bacteria</taxon>
        <taxon>Pseudomonadati</taxon>
        <taxon>Pseudomonadota</taxon>
        <taxon>Alphaproteobacteria</taxon>
        <taxon>Hyphomicrobiales</taxon>
        <taxon>Nitrobacteraceae</taxon>
        <taxon>Bradyrhizobium</taxon>
    </lineage>
</organism>
<name>A0A1C3XP68_9BRAD</name>
<evidence type="ECO:0000313" key="2">
    <source>
        <dbReference type="Proteomes" id="UP000199184"/>
    </source>
</evidence>
<protein>
    <submittedName>
        <fullName evidence="1">Uncharacterized protein</fullName>
    </submittedName>
</protein>
<reference evidence="2" key="1">
    <citation type="submission" date="2016-08" db="EMBL/GenBank/DDBJ databases">
        <authorList>
            <person name="Varghese N."/>
            <person name="Submissions Spin"/>
        </authorList>
    </citation>
    <scope>NUCLEOTIDE SEQUENCE [LARGE SCALE GENOMIC DNA]</scope>
    <source>
        <strain evidence="2">ERR11</strain>
    </source>
</reference>